<keyword evidence="2" id="KW-1185">Reference proteome</keyword>
<organism evidence="1 2">
    <name type="scientific">uncultured phage cr107_1</name>
    <dbReference type="NCBI Taxonomy" id="2772061"/>
    <lineage>
        <taxon>Viruses</taxon>
        <taxon>Duplodnaviria</taxon>
        <taxon>Heunggongvirae</taxon>
        <taxon>Uroviricota</taxon>
        <taxon>Caudoviricetes</taxon>
        <taxon>Crassvirales</taxon>
        <taxon>Intestiviridae</taxon>
        <taxon>Churivirinae</taxon>
        <taxon>Jahgtovirus</taxon>
        <taxon>Jahgtovirus intestinihominis</taxon>
    </lineage>
</organism>
<proteinExistence type="predicted"/>
<dbReference type="Proteomes" id="UP000593899">
    <property type="component" value="Segment"/>
</dbReference>
<dbReference type="KEGG" id="vg:65128650"/>
<dbReference type="RefSeq" id="YP_010110352.1">
    <property type="nucleotide sequence ID" value="NC_055870.1"/>
</dbReference>
<name>A0A7M1RVN5_9CAUD</name>
<protein>
    <submittedName>
        <fullName evidence="1">Uncharacterized protein</fullName>
    </submittedName>
</protein>
<accession>A0A7M1RVN5</accession>
<dbReference type="GeneID" id="65128650"/>
<evidence type="ECO:0000313" key="2">
    <source>
        <dbReference type="Proteomes" id="UP000593899"/>
    </source>
</evidence>
<evidence type="ECO:0000313" key="1">
    <source>
        <dbReference type="EMBL" id="QOR58194.1"/>
    </source>
</evidence>
<sequence>MKVAEIHNEFMLLAQQMGMKTVRAILPEQVDEIINLETIEYVKDVFSRKGNRELDGISDNVIRLTELSPLHTSIKIEAEQGDIMFGTGYKIELNDYPTPMFYTSVYSFKGDKSYRCRLIDLDLVSETMNDYHSKSIVISPICYKTESNIEVIATFEIDRFLVNYIKYPTLISIATNTTNELSDVAMHEVIKRAVNTFNAISNNNSYEKVSNELSKLE</sequence>
<dbReference type="EMBL" id="MT774377">
    <property type="protein sequence ID" value="QOR58194.1"/>
    <property type="molecule type" value="Genomic_DNA"/>
</dbReference>
<reference evidence="1 2" key="1">
    <citation type="submission" date="2020-07" db="EMBL/GenBank/DDBJ databases">
        <title>Taxonomic proposal: Crassvirales, a new order of highly abundant and diverse bacterial viruses.</title>
        <authorList>
            <person name="Shkoporov A.N."/>
            <person name="Stockdale S.R."/>
            <person name="Guerin E."/>
            <person name="Ross R.P."/>
            <person name="Hill C."/>
        </authorList>
    </citation>
    <scope>NUCLEOTIDE SEQUENCE [LARGE SCALE GENOMIC DNA]</scope>
</reference>